<reference evidence="2" key="1">
    <citation type="submission" date="2021-01" db="EMBL/GenBank/DDBJ databases">
        <authorList>
            <person name="Corre E."/>
            <person name="Pelletier E."/>
            <person name="Niang G."/>
            <person name="Scheremetjew M."/>
            <person name="Finn R."/>
            <person name="Kale V."/>
            <person name="Holt S."/>
            <person name="Cochrane G."/>
            <person name="Meng A."/>
            <person name="Brown T."/>
            <person name="Cohen L."/>
        </authorList>
    </citation>
    <scope>NUCLEOTIDE SEQUENCE</scope>
    <source>
        <strain evidence="2">CCMP3303</strain>
    </source>
</reference>
<feature type="transmembrane region" description="Helical" evidence="1">
    <location>
        <begin position="12"/>
        <end position="35"/>
    </location>
</feature>
<keyword evidence="1" id="KW-0812">Transmembrane</keyword>
<dbReference type="Gene3D" id="3.40.50.300">
    <property type="entry name" value="P-loop containing nucleotide triphosphate hydrolases"/>
    <property type="match status" value="1"/>
</dbReference>
<evidence type="ECO:0000313" key="2">
    <source>
        <dbReference type="EMBL" id="CAD8363072.1"/>
    </source>
</evidence>
<proteinExistence type="predicted"/>
<evidence type="ECO:0000256" key="1">
    <source>
        <dbReference type="SAM" id="Phobius"/>
    </source>
</evidence>
<keyword evidence="1" id="KW-0472">Membrane</keyword>
<sequence>MIPPTSRTMQVLLMLILALMIMVAVLNIFAGTISFDSKKKRAIERDEIVYFTHVHKSGGTTMCKTAQANGEEVNRDNNCNMKGDGPWTITEKSLSRTCEERYQLAKEEGYSFVAMERFLLEDELDCKDRFVYILMVRDPEQRHNSHVDVHRHGVLQDKHRSFVGRKKKMKTKKRKRSNYNTMATRRILRRRLKKRHVKSELGIALMDNYISGDNYLTRILIGERGFDGTLPIGSITDEHGEEAKKKLEQFDVILRLEKFEEDKVQLLSHLGWTEWIGVANARSKEVWDEESSESDRVNGPTTYELNNSVDLAVYEHARALAERLTARARTKTSSSL</sequence>
<dbReference type="AlphaFoldDB" id="A0A7S0AGF2"/>
<protein>
    <submittedName>
        <fullName evidence="2">Uncharacterized protein</fullName>
    </submittedName>
</protein>
<accession>A0A7S0AGF2</accession>
<gene>
    <name evidence="2" type="ORF">MPOL1434_LOCUS2250</name>
</gene>
<dbReference type="InterPro" id="IPR027417">
    <property type="entry name" value="P-loop_NTPase"/>
</dbReference>
<keyword evidence="1" id="KW-1133">Transmembrane helix</keyword>
<name>A0A7S0AGF2_9STRA</name>
<dbReference type="EMBL" id="HBEJ01003864">
    <property type="protein sequence ID" value="CAD8363072.1"/>
    <property type="molecule type" value="Transcribed_RNA"/>
</dbReference>
<organism evidence="2">
    <name type="scientific">Minutocellus polymorphus</name>
    <dbReference type="NCBI Taxonomy" id="265543"/>
    <lineage>
        <taxon>Eukaryota</taxon>
        <taxon>Sar</taxon>
        <taxon>Stramenopiles</taxon>
        <taxon>Ochrophyta</taxon>
        <taxon>Bacillariophyta</taxon>
        <taxon>Mediophyceae</taxon>
        <taxon>Cymatosirophycidae</taxon>
        <taxon>Cymatosirales</taxon>
        <taxon>Cymatosiraceae</taxon>
        <taxon>Minutocellus</taxon>
    </lineage>
</organism>